<keyword evidence="1" id="KW-0812">Transmembrane</keyword>
<evidence type="ECO:0000313" key="3">
    <source>
        <dbReference type="Proteomes" id="UP000176317"/>
    </source>
</evidence>
<evidence type="ECO:0000313" key="2">
    <source>
        <dbReference type="EMBL" id="OGD86649.1"/>
    </source>
</evidence>
<reference evidence="2 3" key="1">
    <citation type="journal article" date="2016" name="Nat. Commun.">
        <title>Thousands of microbial genomes shed light on interconnected biogeochemical processes in an aquifer system.</title>
        <authorList>
            <person name="Anantharaman K."/>
            <person name="Brown C.T."/>
            <person name="Hug L.A."/>
            <person name="Sharon I."/>
            <person name="Castelle C.J."/>
            <person name="Probst A.J."/>
            <person name="Thomas B.C."/>
            <person name="Singh A."/>
            <person name="Wilkins M.J."/>
            <person name="Karaoz U."/>
            <person name="Brodie E.L."/>
            <person name="Williams K.H."/>
            <person name="Hubbard S.S."/>
            <person name="Banfield J.F."/>
        </authorList>
    </citation>
    <scope>NUCLEOTIDE SEQUENCE [LARGE SCALE GENOMIC DNA]</scope>
</reference>
<dbReference type="AlphaFoldDB" id="A0A1F5G487"/>
<proteinExistence type="predicted"/>
<dbReference type="Proteomes" id="UP000176317">
    <property type="component" value="Unassembled WGS sequence"/>
</dbReference>
<feature type="transmembrane region" description="Helical" evidence="1">
    <location>
        <begin position="6"/>
        <end position="25"/>
    </location>
</feature>
<name>A0A1F5G487_9BACT</name>
<evidence type="ECO:0000256" key="1">
    <source>
        <dbReference type="SAM" id="Phobius"/>
    </source>
</evidence>
<keyword evidence="1" id="KW-1133">Transmembrane helix</keyword>
<accession>A0A1F5G487</accession>
<protein>
    <submittedName>
        <fullName evidence="2">Uncharacterized protein</fullName>
    </submittedName>
</protein>
<comment type="caution">
    <text evidence="2">The sequence shown here is derived from an EMBL/GenBank/DDBJ whole genome shotgun (WGS) entry which is preliminary data.</text>
</comment>
<gene>
    <name evidence="2" type="ORF">A2164_01025</name>
</gene>
<dbReference type="EMBL" id="MFAT01000022">
    <property type="protein sequence ID" value="OGD86649.1"/>
    <property type="molecule type" value="Genomic_DNA"/>
</dbReference>
<keyword evidence="1" id="KW-0472">Membrane</keyword>
<organism evidence="2 3">
    <name type="scientific">Candidatus Curtissbacteria bacterium RBG_13_35_7</name>
    <dbReference type="NCBI Taxonomy" id="1797705"/>
    <lineage>
        <taxon>Bacteria</taxon>
        <taxon>Candidatus Curtissiibacteriota</taxon>
    </lineage>
</organism>
<sequence>MKKIPLAVVAIVIILFLVLAFLFIFKKPLSAPSFTAEDQQKSSAIITQEDWIKEDILQKANMLYGQKKNEGLNFSSGPCLGKIADDWVLDIAHDPRQPVDDEAQNQCQDFRNGNVQHFVELDEKGNLIQIL</sequence>